<dbReference type="OrthoDB" id="386004at2"/>
<dbReference type="Pfam" id="PF11178">
    <property type="entry name" value="DUF2963"/>
    <property type="match status" value="2"/>
</dbReference>
<evidence type="ECO:0000313" key="3">
    <source>
        <dbReference type="EMBL" id="ABC65263.1"/>
    </source>
</evidence>
<feature type="domain" description="DUF2963" evidence="2">
    <location>
        <begin position="154"/>
        <end position="195"/>
    </location>
</feature>
<accession>Q2NJY0</accession>
<dbReference type="PhylomeDB" id="Q2NJY0"/>
<keyword evidence="4" id="KW-1185">Reference proteome</keyword>
<sequence length="198" mass="23559">MKTNNQKKPKNQIFIICMLFISVSIIFILIILLLVNNKIQPKTYDQNQHNLNSKTDIPQEQENYNIILNKIDKEVDKLTQQQEPTISEKQPPKIKYPPKIYYNRAGTTIHHINEINQDTGKYNKVIHYQPDGKAIKYIAERDQDTMLFIKKNHFYDDGKTIKLITEHNKNKDLLIKETYYNPDRSIKEINEYKDEDTY</sequence>
<proteinExistence type="predicted"/>
<protein>
    <recommendedName>
        <fullName evidence="2">DUF2963 domain-containing protein</fullName>
    </recommendedName>
</protein>
<name>Q2NJY0_AYWBP</name>
<dbReference type="HOGENOM" id="CLU_1648673_0_0_14"/>
<evidence type="ECO:0000259" key="2">
    <source>
        <dbReference type="Pfam" id="PF11178"/>
    </source>
</evidence>
<feature type="transmembrane region" description="Helical" evidence="1">
    <location>
        <begin position="12"/>
        <end position="35"/>
    </location>
</feature>
<keyword evidence="1" id="KW-0472">Membrane</keyword>
<organism evidence="3 4">
    <name type="scientific">Aster yellows witches'-broom phytoplasma (strain AYWB)</name>
    <dbReference type="NCBI Taxonomy" id="322098"/>
    <lineage>
        <taxon>Bacteria</taxon>
        <taxon>Bacillati</taxon>
        <taxon>Mycoplasmatota</taxon>
        <taxon>Mollicutes</taxon>
        <taxon>Acholeplasmatales</taxon>
        <taxon>Acholeplasmataceae</taxon>
        <taxon>Candidatus Phytoplasma</taxon>
        <taxon>16SrI (Aster yellows group)</taxon>
    </lineage>
</organism>
<reference evidence="3 4" key="1">
    <citation type="journal article" date="2006" name="J. Bacteriol.">
        <title>Living with genome instability: the adaptation of phytoplasmas to diverse environments of their insect and plant hosts.</title>
        <authorList>
            <person name="Bai X."/>
            <person name="Zhang J."/>
            <person name="Ewing A."/>
            <person name="Miller S.A."/>
            <person name="Jancso Radek A."/>
            <person name="Shevchenko D.V."/>
            <person name="Tsukerman K."/>
            <person name="Walunas T."/>
            <person name="Lapidus A."/>
            <person name="Campbell J.W."/>
            <person name="Hogenhout S.A."/>
        </authorList>
    </citation>
    <scope>NUCLEOTIDE SEQUENCE [LARGE SCALE GENOMIC DNA]</scope>
    <source>
        <strain evidence="3 4">AYWB</strain>
    </source>
</reference>
<evidence type="ECO:0000313" key="4">
    <source>
        <dbReference type="Proteomes" id="UP000001934"/>
    </source>
</evidence>
<feature type="domain" description="DUF2963" evidence="2">
    <location>
        <begin position="102"/>
        <end position="153"/>
    </location>
</feature>
<gene>
    <name evidence="3" type="ordered locus">AYWB_146</name>
</gene>
<evidence type="ECO:0000256" key="1">
    <source>
        <dbReference type="SAM" id="Phobius"/>
    </source>
</evidence>
<dbReference type="AlphaFoldDB" id="Q2NJY0"/>
<dbReference type="KEGG" id="ayw:AYWB_146"/>
<keyword evidence="1" id="KW-0812">Transmembrane</keyword>
<dbReference type="Proteomes" id="UP000001934">
    <property type="component" value="Chromosome"/>
</dbReference>
<keyword evidence="1" id="KW-1133">Transmembrane helix</keyword>
<dbReference type="InterPro" id="IPR021348">
    <property type="entry name" value="DUF2963"/>
</dbReference>
<dbReference type="EMBL" id="CP000061">
    <property type="protein sequence ID" value="ABC65263.1"/>
    <property type="molecule type" value="Genomic_DNA"/>
</dbReference>
<dbReference type="RefSeq" id="WP_011412429.1">
    <property type="nucleotide sequence ID" value="NC_007716.1"/>
</dbReference>